<dbReference type="SMART" id="SM00355">
    <property type="entry name" value="ZnF_C2H2"/>
    <property type="match status" value="2"/>
</dbReference>
<dbReference type="PANTHER" id="PTHR28004:SF2">
    <property type="entry name" value="D-SERINE DEHYDRATASE"/>
    <property type="match status" value="1"/>
</dbReference>
<feature type="compositionally biased region" description="Low complexity" evidence="18">
    <location>
        <begin position="1324"/>
        <end position="1341"/>
    </location>
</feature>
<dbReference type="InterPro" id="IPR036864">
    <property type="entry name" value="Zn2-C6_fun-type_DNA-bd_sf"/>
</dbReference>
<dbReference type="InterPro" id="IPR001138">
    <property type="entry name" value="Zn2Cys6_DnaBD"/>
</dbReference>
<dbReference type="InterPro" id="IPR001608">
    <property type="entry name" value="Ala_racemase_N"/>
</dbReference>
<keyword evidence="5" id="KW-0479">Metal-binding</keyword>
<accession>A0A401KJS0</accession>
<dbReference type="InterPro" id="IPR042208">
    <property type="entry name" value="D-ser_dehydrat-like_sf"/>
</dbReference>
<protein>
    <recommendedName>
        <fullName evidence="16">D-serine dehydratase</fullName>
        <ecNumber evidence="15">4.3.1.18</ecNumber>
    </recommendedName>
    <alternativeName>
        <fullName evidence="17">D-serine deaminase</fullName>
    </alternativeName>
</protein>
<gene>
    <name evidence="20" type="ORF">AAWM_02311</name>
</gene>
<dbReference type="GO" id="GO:0003677">
    <property type="term" value="F:DNA binding"/>
    <property type="evidence" value="ECO:0007669"/>
    <property type="project" value="UniProtKB-KW"/>
</dbReference>
<dbReference type="EC" id="4.3.1.18" evidence="15"/>
<organism evidence="20 21">
    <name type="scientific">Aspergillus awamori</name>
    <name type="common">Black koji mold</name>
    <dbReference type="NCBI Taxonomy" id="105351"/>
    <lineage>
        <taxon>Eukaryota</taxon>
        <taxon>Fungi</taxon>
        <taxon>Dikarya</taxon>
        <taxon>Ascomycota</taxon>
        <taxon>Pezizomycotina</taxon>
        <taxon>Eurotiomycetes</taxon>
        <taxon>Eurotiomycetidae</taxon>
        <taxon>Eurotiales</taxon>
        <taxon>Aspergillaceae</taxon>
        <taxon>Aspergillus</taxon>
    </lineage>
</organism>
<evidence type="ECO:0000313" key="21">
    <source>
        <dbReference type="Proteomes" id="UP000286921"/>
    </source>
</evidence>
<feature type="region of interest" description="Disordered" evidence="18">
    <location>
        <begin position="249"/>
        <end position="276"/>
    </location>
</feature>
<evidence type="ECO:0000256" key="17">
    <source>
        <dbReference type="ARBA" id="ARBA00075219"/>
    </source>
</evidence>
<dbReference type="Proteomes" id="UP000286921">
    <property type="component" value="Unassembled WGS sequence"/>
</dbReference>
<dbReference type="Gene3D" id="3.20.20.10">
    <property type="entry name" value="Alanine racemase"/>
    <property type="match status" value="1"/>
</dbReference>
<keyword evidence="12" id="KW-0539">Nucleus</keyword>
<dbReference type="GO" id="GO:0008270">
    <property type="term" value="F:zinc ion binding"/>
    <property type="evidence" value="ECO:0007669"/>
    <property type="project" value="InterPro"/>
</dbReference>
<keyword evidence="9" id="KW-0238">DNA-binding</keyword>
<evidence type="ECO:0000256" key="5">
    <source>
        <dbReference type="ARBA" id="ARBA00022723"/>
    </source>
</evidence>
<dbReference type="Pfam" id="PF01168">
    <property type="entry name" value="Ala_racemase_N"/>
    <property type="match status" value="1"/>
</dbReference>
<dbReference type="Pfam" id="PF11951">
    <property type="entry name" value="Fungal_trans_2"/>
    <property type="match status" value="1"/>
</dbReference>
<dbReference type="EMBL" id="BDHI01000002">
    <property type="protein sequence ID" value="GCB19426.1"/>
    <property type="molecule type" value="Genomic_DNA"/>
</dbReference>
<evidence type="ECO:0000259" key="19">
    <source>
        <dbReference type="PROSITE" id="PS50048"/>
    </source>
</evidence>
<dbReference type="InterPro" id="IPR021858">
    <property type="entry name" value="Fun_TF"/>
</dbReference>
<dbReference type="SMART" id="SM00066">
    <property type="entry name" value="GAL4"/>
    <property type="match status" value="1"/>
</dbReference>
<dbReference type="InterPro" id="IPR051466">
    <property type="entry name" value="D-amino_acid_metab_enzyme"/>
</dbReference>
<keyword evidence="4" id="KW-0216">Detoxification</keyword>
<comment type="function">
    <text evidence="14">Catalyzes the conversion of D-serine to pyruvate and ammonia. May play a role in D-serine detoxification.</text>
</comment>
<feature type="region of interest" description="Disordered" evidence="18">
    <location>
        <begin position="759"/>
        <end position="781"/>
    </location>
</feature>
<dbReference type="STRING" id="105351.A0A401KJS0"/>
<feature type="compositionally biased region" description="Basic and acidic residues" evidence="18">
    <location>
        <begin position="1342"/>
        <end position="1354"/>
    </location>
</feature>
<dbReference type="CDD" id="cd00303">
    <property type="entry name" value="retropepsin_like"/>
    <property type="match status" value="1"/>
</dbReference>
<evidence type="ECO:0000256" key="1">
    <source>
        <dbReference type="ARBA" id="ARBA00001933"/>
    </source>
</evidence>
<evidence type="ECO:0000256" key="13">
    <source>
        <dbReference type="ARBA" id="ARBA00051198"/>
    </source>
</evidence>
<keyword evidence="10" id="KW-0804">Transcription</keyword>
<feature type="region of interest" description="Disordered" evidence="18">
    <location>
        <begin position="1293"/>
        <end position="1362"/>
    </location>
</feature>
<feature type="region of interest" description="Disordered" evidence="18">
    <location>
        <begin position="94"/>
        <end position="134"/>
    </location>
</feature>
<evidence type="ECO:0000256" key="15">
    <source>
        <dbReference type="ARBA" id="ARBA00066349"/>
    </source>
</evidence>
<dbReference type="InterPro" id="IPR026956">
    <property type="entry name" value="D-ser_dehydrat-like_dom"/>
</dbReference>
<comment type="caution">
    <text evidence="20">The sequence shown here is derived from an EMBL/GenBank/DDBJ whole genome shotgun (WGS) entry which is preliminary data.</text>
</comment>
<dbReference type="PROSITE" id="PS00463">
    <property type="entry name" value="ZN2_CY6_FUNGAL_1"/>
    <property type="match status" value="1"/>
</dbReference>
<feature type="domain" description="Zn(2)-C6 fungal-type" evidence="19">
    <location>
        <begin position="1254"/>
        <end position="1284"/>
    </location>
</feature>
<dbReference type="Gene3D" id="2.40.70.10">
    <property type="entry name" value="Acid Proteases"/>
    <property type="match status" value="1"/>
</dbReference>
<evidence type="ECO:0000256" key="14">
    <source>
        <dbReference type="ARBA" id="ARBA00055764"/>
    </source>
</evidence>
<evidence type="ECO:0000256" key="18">
    <source>
        <dbReference type="SAM" id="MobiDB-lite"/>
    </source>
</evidence>
<evidence type="ECO:0000256" key="9">
    <source>
        <dbReference type="ARBA" id="ARBA00023125"/>
    </source>
</evidence>
<evidence type="ECO:0000256" key="6">
    <source>
        <dbReference type="ARBA" id="ARBA00022833"/>
    </source>
</evidence>
<dbReference type="SMART" id="SM01119">
    <property type="entry name" value="D-ser_dehydrat"/>
    <property type="match status" value="1"/>
</dbReference>
<evidence type="ECO:0000256" key="16">
    <source>
        <dbReference type="ARBA" id="ARBA00069616"/>
    </source>
</evidence>
<name>A0A401KJS0_ASPAW</name>
<dbReference type="Gene3D" id="2.40.37.20">
    <property type="entry name" value="D-serine dehydratase-like domain"/>
    <property type="match status" value="1"/>
</dbReference>
<keyword evidence="6" id="KW-0862">Zinc</keyword>
<feature type="compositionally biased region" description="Polar residues" evidence="18">
    <location>
        <begin position="576"/>
        <end position="590"/>
    </location>
</feature>
<dbReference type="InterPro" id="IPR013087">
    <property type="entry name" value="Znf_C2H2_type"/>
</dbReference>
<dbReference type="Gene3D" id="4.10.240.10">
    <property type="entry name" value="Zn(2)-C6 fungal-type DNA-binding domain"/>
    <property type="match status" value="1"/>
</dbReference>
<keyword evidence="7" id="KW-0663">Pyridoxal phosphate</keyword>
<sequence>MEGDIKEVAQQCVNLFTQCLEIPTLMENEWAENRLADMNLWISGTGACARGRASLDWRLASRPEARDVIVNLLRLLSTVIDECLIQSRKQGFSRSYHDEEDPASSEHEKPGRSFSPWSDDSSSDSQSKDRHELRKPSGNLLYESMYNIESMLDQLSRVAVAIRRSGRRSRWQKADQLFNATEHQELKGHLVGMLLFQLKGRTQERDPSKLDEVQLRLVHCNLKRRNRFLYSQKHALGLDAGCVRHTPVSKPAASAQKETPERKPSPKFSDNSPVHANKTIITGTSASRLSDGFQLPHLDHAISVTSSAVSSTALNVDYPRPPQLKDDARLFRCPCCCEALPVTMTENIRWRKHIEDDLSPYTCVLAGCDQPYVLYNTKDSWRQHMLKDHSSVTYWTCFVCGDGSQFSNRDAFVQHTETFHAATIPPAHIAVLVELSKKTMPSEIRRCSLCNWPEDDGVEVEKEALFNHIATEVHSFSLRALPWADSNGRGSDEIIYNSSEKVYDWLIKNDIQVNPSIERPPCEKMLWYDDYFQQNAYFDCSSEVSSSNELDPDGSRQNELDGLRKADEIEYRGQKSEANAESGLSSSTSNTEEEDGEQTEKLEIPMESRNFKLIEENPDAQEASSKASATTSRQKPVGDLSQLAYFFAGGSEKISAHVVLDTMAENSFMSYNIATQLGVPFQPILPKALVTIPNNAENQTSIMIQYQIEVDWYFEQKAKCYTTNFLVLDMDKYDVILGKEAISRFGLVRRAVHLSPTPRIERGMEQEAEQGDLPVKPDKPRSLGARLTTTNIADYIPEKKKSLNMDFPTRPPLSQESLRRYYIGKDISSVPKPAVVLDVAIIKRHCASMLDAVKALDVGFRAHVKTHKTPQIARLQAGEDKSIPANFVISTLLEGETLLPLFKDLRGSGRKVNVLYGIPLVPSQVPRLAALARALGEGSISVMIDHPDQVQYLTEFRQLAGHAAAVFLKVDSGYHRAGLPPSMLNKGGLIEKVIEGEREGTLVLLGVYSHNSLSYGGDTPEKVMRFLVEEITGCREALRKNKVLFTLPGGKGRELVVSVGATPQVVVVKKLLEEEGQLNEEARRLKSLLHEKNVDGELSVKVELHAGVYPVLDMQQLGTNIHPTGDAEKEVGMSVVAEVCSVYNDAERSKPEALVAAGSLALGREPCKSYPGWGVVGDWRREKGSSRLIVDRISQEHAIVAWEVGDGPAIPLKVGQTHRFPPISQSSSAKPPYFTPMPPSRRPRTDPIVRVRTGCWACRRRKKKCDEAKPVCGGCVRNKLTCQWPTIIPGQHKANNISFMPEDDNQQNRPGGEEGPSRQMSVNRETSSSIESRSTSPSSPEEILRESESPEDTSRAFSAPGPSISMDLAQIPAIGSSQVLGTSATVSNLLPRSLSMFPGHGPDSYELLSHYLATTADCMANGSTPINPFLVQIVPLAFSSDLLLQLVLTQSAAHRAFRCHKESDEVAQRHYTSALQLFRKGVTEFIDGKESNPLMLTVGALVMCFTETAKGDMNGTIFDHLTAANSLLIRLLSQSDTAVPKDLKDFVIEYYTYTAAVSMISVDARVSTQLFLNFDLEQRARQLLQSEYVGNLCGCWLELLLLIPCIFDLGRQWMMHDGRPAMPTADDIAMFSSLQVQIMRWTPYASVSPEVFLAGRIFQQAMLLYLYTALGGFSRAENGMYQGLIETAIAEAMSYLDQLSGTARINSGLCWPIAVVGSCLSNAEHQDNLRRRLTVMVNTFGLGNMQRTLLILEHMWQMPLDEAGPWNICRAMQRNQIWISFA</sequence>
<dbReference type="PANTHER" id="PTHR28004">
    <property type="entry name" value="ZGC:162816-RELATED"/>
    <property type="match status" value="1"/>
</dbReference>
<dbReference type="GO" id="GO:0008721">
    <property type="term" value="F:D-serine ammonia-lyase activity"/>
    <property type="evidence" value="ECO:0007669"/>
    <property type="project" value="UniProtKB-EC"/>
</dbReference>
<dbReference type="FunFam" id="3.20.20.10:FF:000016">
    <property type="entry name" value="D-serine dehydratase"/>
    <property type="match status" value="1"/>
</dbReference>
<evidence type="ECO:0000256" key="12">
    <source>
        <dbReference type="ARBA" id="ARBA00023242"/>
    </source>
</evidence>
<comment type="cofactor">
    <cofactor evidence="2">
        <name>Zn(2+)</name>
        <dbReference type="ChEBI" id="CHEBI:29105"/>
    </cofactor>
</comment>
<evidence type="ECO:0000313" key="20">
    <source>
        <dbReference type="EMBL" id="GCB19426.1"/>
    </source>
</evidence>
<comment type="catalytic activity">
    <reaction evidence="13">
        <text>D-serine = pyruvate + NH4(+)</text>
        <dbReference type="Rhea" id="RHEA:13977"/>
        <dbReference type="ChEBI" id="CHEBI:15361"/>
        <dbReference type="ChEBI" id="CHEBI:28938"/>
        <dbReference type="ChEBI" id="CHEBI:35247"/>
        <dbReference type="EC" id="4.3.1.18"/>
    </reaction>
    <physiologicalReaction direction="left-to-right" evidence="13">
        <dbReference type="Rhea" id="RHEA:13978"/>
    </physiologicalReaction>
</comment>
<dbReference type="InterPro" id="IPR029066">
    <property type="entry name" value="PLP-binding_barrel"/>
</dbReference>
<evidence type="ECO:0000256" key="3">
    <source>
        <dbReference type="ARBA" id="ARBA00005323"/>
    </source>
</evidence>
<evidence type="ECO:0000256" key="8">
    <source>
        <dbReference type="ARBA" id="ARBA00023015"/>
    </source>
</evidence>
<feature type="region of interest" description="Disordered" evidence="18">
    <location>
        <begin position="1220"/>
        <end position="1246"/>
    </location>
</feature>
<evidence type="ECO:0000256" key="7">
    <source>
        <dbReference type="ARBA" id="ARBA00022898"/>
    </source>
</evidence>
<dbReference type="GO" id="GO:0000981">
    <property type="term" value="F:DNA-binding transcription factor activity, RNA polymerase II-specific"/>
    <property type="evidence" value="ECO:0007669"/>
    <property type="project" value="InterPro"/>
</dbReference>
<dbReference type="SUPFAM" id="SSF57701">
    <property type="entry name" value="Zn2/Cys6 DNA-binding domain"/>
    <property type="match status" value="1"/>
</dbReference>
<evidence type="ECO:0000256" key="10">
    <source>
        <dbReference type="ARBA" id="ARBA00023163"/>
    </source>
</evidence>
<feature type="compositionally biased region" description="Basic and acidic residues" evidence="18">
    <location>
        <begin position="553"/>
        <end position="575"/>
    </location>
</feature>
<dbReference type="SUPFAM" id="SSF51419">
    <property type="entry name" value="PLP-binding barrel"/>
    <property type="match status" value="1"/>
</dbReference>
<dbReference type="InterPro" id="IPR021109">
    <property type="entry name" value="Peptidase_aspartic_dom_sf"/>
</dbReference>
<keyword evidence="8" id="KW-0805">Transcription regulation</keyword>
<dbReference type="Pfam" id="PF14031">
    <property type="entry name" value="D-ser_dehydrat"/>
    <property type="match status" value="1"/>
</dbReference>
<feature type="compositionally biased region" description="Low complexity" evidence="18">
    <location>
        <begin position="113"/>
        <end position="125"/>
    </location>
</feature>
<dbReference type="CDD" id="cd00067">
    <property type="entry name" value="GAL4"/>
    <property type="match status" value="1"/>
</dbReference>
<keyword evidence="21" id="KW-1185">Reference proteome</keyword>
<evidence type="ECO:0000256" key="11">
    <source>
        <dbReference type="ARBA" id="ARBA00023239"/>
    </source>
</evidence>
<dbReference type="GO" id="GO:0009636">
    <property type="term" value="P:response to toxic substance"/>
    <property type="evidence" value="ECO:0007669"/>
    <property type="project" value="UniProtKB-KW"/>
</dbReference>
<dbReference type="Pfam" id="PF00172">
    <property type="entry name" value="Zn_clus"/>
    <property type="match status" value="1"/>
</dbReference>
<dbReference type="GO" id="GO:0036088">
    <property type="term" value="P:D-serine catabolic process"/>
    <property type="evidence" value="ECO:0007669"/>
    <property type="project" value="TreeGrafter"/>
</dbReference>
<dbReference type="PROSITE" id="PS50048">
    <property type="entry name" value="ZN2_CY6_FUNGAL_2"/>
    <property type="match status" value="1"/>
</dbReference>
<feature type="region of interest" description="Disordered" evidence="18">
    <location>
        <begin position="543"/>
        <end position="605"/>
    </location>
</feature>
<proteinExistence type="inferred from homology"/>
<evidence type="ECO:0000256" key="2">
    <source>
        <dbReference type="ARBA" id="ARBA00001947"/>
    </source>
</evidence>
<comment type="similarity">
    <text evidence="3">Belongs to the DSD1 family.</text>
</comment>
<comment type="cofactor">
    <cofactor evidence="1">
        <name>pyridoxal 5'-phosphate</name>
        <dbReference type="ChEBI" id="CHEBI:597326"/>
    </cofactor>
</comment>
<evidence type="ECO:0000256" key="4">
    <source>
        <dbReference type="ARBA" id="ARBA00022575"/>
    </source>
</evidence>
<reference evidence="20 21" key="1">
    <citation type="submission" date="2016-09" db="EMBL/GenBank/DDBJ databases">
        <title>Aspergillus awamori IFM 58123T.</title>
        <authorList>
            <person name="Kusuya Y."/>
            <person name="Shimizu M."/>
            <person name="Takahashi H."/>
            <person name="Yaguchi T."/>
        </authorList>
    </citation>
    <scope>NUCLEOTIDE SEQUENCE [LARGE SCALE GENOMIC DNA]</scope>
    <source>
        <strain evidence="20 21">IFM 58123</strain>
    </source>
</reference>
<keyword evidence="11" id="KW-0456">Lyase</keyword>